<accession>A0A0G3M1C3</accession>
<gene>
    <name evidence="1" type="ORF">OK18_07180</name>
</gene>
<proteinExistence type="predicted"/>
<sequence length="286" mass="33576">MSKKKLLIHEVFKKAQEDFPNRNTKSGWADELSDYFEKTWNFMINQRTFVRYYNACIRDDREPDIKDQEIFNKLSQYIGYENFLEFSRTFVKEEEDTNRTTVKIKVDEHEESLSEKISNIIINITNEQHFKVPEFIKQNGLGIIEMAFILCLVTGNVVFSGNKKISGNYSSHLGFMSTMAPMTEKKYMYWNGERYIGTDSSYIRPGIDIVAMDAHKLLHFRKIMRKDTLTELNALGKTWYSKYNNEVEFFTDDGVDPDNGRELRKTSPIIIFKYAGKPYDSLVVEE</sequence>
<dbReference type="OrthoDB" id="1340494at2"/>
<name>A0A0G3M1C3_CHRGL</name>
<dbReference type="KEGG" id="cgn:OK18_07180"/>
<evidence type="ECO:0000313" key="2">
    <source>
        <dbReference type="Proteomes" id="UP000035213"/>
    </source>
</evidence>
<dbReference type="EMBL" id="CP009928">
    <property type="protein sequence ID" value="AKK72440.1"/>
    <property type="molecule type" value="Genomic_DNA"/>
</dbReference>
<dbReference type="Proteomes" id="UP000035213">
    <property type="component" value="Chromosome"/>
</dbReference>
<reference evidence="1 2" key="1">
    <citation type="submission" date="2014-11" db="EMBL/GenBank/DDBJ databases">
        <authorList>
            <person name="Park G.-S."/>
            <person name="Hong S.-J."/>
            <person name="Jung B.K."/>
            <person name="Khan A.R."/>
            <person name="Kwak Y."/>
            <person name="Shin J.-H."/>
        </authorList>
    </citation>
    <scope>NUCLEOTIDE SEQUENCE [LARGE SCALE GENOMIC DNA]</scope>
    <source>
        <strain evidence="1 2">DSM 27622</strain>
    </source>
</reference>
<dbReference type="RefSeq" id="WP_053327567.1">
    <property type="nucleotide sequence ID" value="NZ_CP009928.1"/>
</dbReference>
<organism evidence="1 2">
    <name type="scientific">Chryseobacterium gallinarum</name>
    <dbReference type="NCBI Taxonomy" id="1324352"/>
    <lineage>
        <taxon>Bacteria</taxon>
        <taxon>Pseudomonadati</taxon>
        <taxon>Bacteroidota</taxon>
        <taxon>Flavobacteriia</taxon>
        <taxon>Flavobacteriales</taxon>
        <taxon>Weeksellaceae</taxon>
        <taxon>Chryseobacterium group</taxon>
        <taxon>Chryseobacterium</taxon>
    </lineage>
</organism>
<dbReference type="AlphaFoldDB" id="A0A0G3M1C3"/>
<protein>
    <submittedName>
        <fullName evidence="1">Uncharacterized protein</fullName>
    </submittedName>
</protein>
<dbReference type="STRING" id="1324352.OK18_07180"/>
<evidence type="ECO:0000313" key="1">
    <source>
        <dbReference type="EMBL" id="AKK72440.1"/>
    </source>
</evidence>
<dbReference type="PATRIC" id="fig|1324352.5.peg.1512"/>